<feature type="transmembrane region" description="Helical" evidence="1">
    <location>
        <begin position="60"/>
        <end position="77"/>
    </location>
</feature>
<dbReference type="PANTHER" id="PTHR34300:SF1">
    <property type="entry name" value="QUEUOSINE PRECURSOR TRANSPORTER"/>
    <property type="match status" value="1"/>
</dbReference>
<comment type="function">
    <text evidence="1">Involved in the import of queuosine (Q) precursors, required for Q precursor salvage.</text>
</comment>
<protein>
    <recommendedName>
        <fullName evidence="1">Probable queuosine precursor transporter</fullName>
        <shortName evidence="1">Q precursor transporter</shortName>
    </recommendedName>
</protein>
<keyword evidence="1" id="KW-1003">Cell membrane</keyword>
<sequence length="204" mass="21962">MAMAVVVTASNYLVQFPVEGQVGALDLAEILTWGAFTYPVAFLVNDLTNRRFGPMAARKVVLVGFAIAVGMSVILATPRIAMASGAAFLFAQLLDTAIFSRLRAQRWWKAPLFASMAGSVIDTLLFFGIAFSARFAFIDAALGLPDSSLAFPVPLLSLFPLEVPLWVSLALGDFTVKLLMAFVLLAPYRALLNRIPDRFAGATA</sequence>
<reference evidence="3" key="1">
    <citation type="submission" date="2018-07" db="EMBL/GenBank/DDBJ databases">
        <authorList>
            <person name="Liu B.-T."/>
            <person name="Du Z."/>
        </authorList>
    </citation>
    <scope>NUCLEOTIDE SEQUENCE [LARGE SCALE GENOMIC DNA]</scope>
    <source>
        <strain evidence="3">XYN52</strain>
    </source>
</reference>
<feature type="transmembrane region" description="Helical" evidence="1">
    <location>
        <begin position="123"/>
        <end position="145"/>
    </location>
</feature>
<dbReference type="OrthoDB" id="7065604at2"/>
<organism evidence="2 3">
    <name type="scientific">Pelagibacterium lacus</name>
    <dbReference type="NCBI Taxonomy" id="2282655"/>
    <lineage>
        <taxon>Bacteria</taxon>
        <taxon>Pseudomonadati</taxon>
        <taxon>Pseudomonadota</taxon>
        <taxon>Alphaproteobacteria</taxon>
        <taxon>Hyphomicrobiales</taxon>
        <taxon>Devosiaceae</taxon>
        <taxon>Pelagibacterium</taxon>
    </lineage>
</organism>
<keyword evidence="3" id="KW-1185">Reference proteome</keyword>
<comment type="subcellular location">
    <subcellularLocation>
        <location evidence="1">Cell inner membrane</location>
        <topology evidence="1">Multi-pass membrane protein</topology>
    </subcellularLocation>
</comment>
<dbReference type="InterPro" id="IPR003744">
    <property type="entry name" value="YhhQ"/>
</dbReference>
<dbReference type="GO" id="GO:0005886">
    <property type="term" value="C:plasma membrane"/>
    <property type="evidence" value="ECO:0007669"/>
    <property type="project" value="UniProtKB-SubCell"/>
</dbReference>
<comment type="caution">
    <text evidence="2">The sequence shown here is derived from an EMBL/GenBank/DDBJ whole genome shotgun (WGS) entry which is preliminary data.</text>
</comment>
<comment type="similarity">
    <text evidence="1">Belongs to the vitamin uptake transporter (VUT/ECF) (TC 2.A.88) family. Q precursor transporter subfamily.</text>
</comment>
<dbReference type="EMBL" id="QQNH01000011">
    <property type="protein sequence ID" value="RDE08863.1"/>
    <property type="molecule type" value="Genomic_DNA"/>
</dbReference>
<name>A0A369W3E4_9HYPH</name>
<evidence type="ECO:0000313" key="2">
    <source>
        <dbReference type="EMBL" id="RDE08863.1"/>
    </source>
</evidence>
<evidence type="ECO:0000256" key="1">
    <source>
        <dbReference type="HAMAP-Rule" id="MF_02088"/>
    </source>
</evidence>
<gene>
    <name evidence="2" type="ORF">DVH29_09505</name>
</gene>
<feature type="transmembrane region" description="Helical" evidence="1">
    <location>
        <begin position="83"/>
        <end position="102"/>
    </location>
</feature>
<keyword evidence="1" id="KW-1133">Transmembrane helix</keyword>
<keyword evidence="1" id="KW-0813">Transport</keyword>
<evidence type="ECO:0000313" key="3">
    <source>
        <dbReference type="Proteomes" id="UP000253759"/>
    </source>
</evidence>
<keyword evidence="1" id="KW-0997">Cell inner membrane</keyword>
<dbReference type="GO" id="GO:0022857">
    <property type="term" value="F:transmembrane transporter activity"/>
    <property type="evidence" value="ECO:0007669"/>
    <property type="project" value="UniProtKB-UniRule"/>
</dbReference>
<keyword evidence="1" id="KW-0472">Membrane</keyword>
<proteinExistence type="inferred from homology"/>
<dbReference type="AlphaFoldDB" id="A0A369W3E4"/>
<dbReference type="HAMAP" id="MF_02088">
    <property type="entry name" value="Q_prec_transport"/>
    <property type="match status" value="1"/>
</dbReference>
<feature type="transmembrane region" description="Helical" evidence="1">
    <location>
        <begin position="165"/>
        <end position="188"/>
    </location>
</feature>
<dbReference type="PANTHER" id="PTHR34300">
    <property type="entry name" value="QUEUOSINE PRECURSOR TRANSPORTER-RELATED"/>
    <property type="match status" value="1"/>
</dbReference>
<keyword evidence="1" id="KW-0812">Transmembrane</keyword>
<dbReference type="Pfam" id="PF02592">
    <property type="entry name" value="Vut_1"/>
    <property type="match status" value="1"/>
</dbReference>
<accession>A0A369W3E4</accession>
<dbReference type="Proteomes" id="UP000253759">
    <property type="component" value="Unassembled WGS sequence"/>
</dbReference>